<sequence length="159" mass="17171">MGKDARARVLADTQAKAVGRMIRVSPRKLNLVAQTIRGKKAEAALNELTFSRKRIAGDVKKVLQSAIANAENNHDLDVDNLVVTEASVGKNMVMKRFHARARGRGAGIEKFFSQITIVVEELKEAAEDKAKGKKKPAAKKAAPKKTKAAEDAAPAEENA</sequence>
<dbReference type="CDD" id="cd00336">
    <property type="entry name" value="Ribosomal_L22"/>
    <property type="match status" value="1"/>
</dbReference>
<dbReference type="PANTHER" id="PTHR13501:SF8">
    <property type="entry name" value="LARGE RIBOSOMAL SUBUNIT PROTEIN UL22M"/>
    <property type="match status" value="1"/>
</dbReference>
<comment type="function">
    <text evidence="7">The globular domain of the protein is located near the polypeptide exit tunnel on the outside of the subunit, while an extended beta-hairpin is found that lines the wall of the exit tunnel in the center of the 70S ribosome.</text>
</comment>
<evidence type="ECO:0000256" key="8">
    <source>
        <dbReference type="RuleBase" id="RU004005"/>
    </source>
</evidence>
<feature type="region of interest" description="Disordered" evidence="11">
    <location>
        <begin position="126"/>
        <end position="159"/>
    </location>
</feature>
<dbReference type="Pfam" id="PF00237">
    <property type="entry name" value="Ribosomal_L22"/>
    <property type="match status" value="1"/>
</dbReference>
<evidence type="ECO:0000256" key="2">
    <source>
        <dbReference type="ARBA" id="ARBA00022730"/>
    </source>
</evidence>
<keyword evidence="13" id="KW-1185">Reference proteome</keyword>
<dbReference type="Proteomes" id="UP001499951">
    <property type="component" value="Unassembled WGS sequence"/>
</dbReference>
<evidence type="ECO:0000256" key="7">
    <source>
        <dbReference type="HAMAP-Rule" id="MF_01331"/>
    </source>
</evidence>
<dbReference type="PANTHER" id="PTHR13501">
    <property type="entry name" value="CHLOROPLAST 50S RIBOSOMAL PROTEIN L22-RELATED"/>
    <property type="match status" value="1"/>
</dbReference>
<feature type="compositionally biased region" description="Basic residues" evidence="11">
    <location>
        <begin position="131"/>
        <end position="146"/>
    </location>
</feature>
<dbReference type="Gene3D" id="3.90.470.10">
    <property type="entry name" value="Ribosomal protein L22/L17"/>
    <property type="match status" value="1"/>
</dbReference>
<dbReference type="InterPro" id="IPR036394">
    <property type="entry name" value="Ribosomal_uL22_sf"/>
</dbReference>
<evidence type="ECO:0000256" key="1">
    <source>
        <dbReference type="ARBA" id="ARBA00009451"/>
    </source>
</evidence>
<evidence type="ECO:0000256" key="10">
    <source>
        <dbReference type="RuleBase" id="RU004008"/>
    </source>
</evidence>
<name>A0ABP3P472_9PROT</name>
<evidence type="ECO:0000256" key="11">
    <source>
        <dbReference type="SAM" id="MobiDB-lite"/>
    </source>
</evidence>
<comment type="caution">
    <text evidence="12">The sequence shown here is derived from an EMBL/GenBank/DDBJ whole genome shotgun (WGS) entry which is preliminary data.</text>
</comment>
<accession>A0ABP3P472</accession>
<evidence type="ECO:0000256" key="4">
    <source>
        <dbReference type="ARBA" id="ARBA00022980"/>
    </source>
</evidence>
<dbReference type="HAMAP" id="MF_01331_B">
    <property type="entry name" value="Ribosomal_uL22_B"/>
    <property type="match status" value="1"/>
</dbReference>
<comment type="function">
    <text evidence="7 10">This protein binds specifically to 23S rRNA; its binding is stimulated by other ribosomal proteins, e.g., L4, L17, and L20. It is important during the early stages of 50S assembly. It makes multiple contacts with different domains of the 23S rRNA in the assembled 50S subunit and ribosome.</text>
</comment>
<dbReference type="SUPFAM" id="SSF54843">
    <property type="entry name" value="Ribosomal protein L22"/>
    <property type="match status" value="1"/>
</dbReference>
<comment type="subunit">
    <text evidence="7 9">Part of the 50S ribosomal subunit.</text>
</comment>
<dbReference type="InterPro" id="IPR001063">
    <property type="entry name" value="Ribosomal_uL22"/>
</dbReference>
<gene>
    <name evidence="7" type="primary">rplV</name>
    <name evidence="12" type="ORF">GCM10008942_02540</name>
</gene>
<keyword evidence="4 7" id="KW-0689">Ribosomal protein</keyword>
<evidence type="ECO:0000313" key="13">
    <source>
        <dbReference type="Proteomes" id="UP001499951"/>
    </source>
</evidence>
<evidence type="ECO:0000313" key="12">
    <source>
        <dbReference type="EMBL" id="GAA0557573.1"/>
    </source>
</evidence>
<organism evidence="12 13">
    <name type="scientific">Rhizomicrobium electricum</name>
    <dbReference type="NCBI Taxonomy" id="480070"/>
    <lineage>
        <taxon>Bacteria</taxon>
        <taxon>Pseudomonadati</taxon>
        <taxon>Pseudomonadota</taxon>
        <taxon>Alphaproteobacteria</taxon>
        <taxon>Micropepsales</taxon>
        <taxon>Micropepsaceae</taxon>
        <taxon>Rhizomicrobium</taxon>
    </lineage>
</organism>
<keyword evidence="5 7" id="KW-0687">Ribonucleoprotein</keyword>
<evidence type="ECO:0000256" key="9">
    <source>
        <dbReference type="RuleBase" id="RU004006"/>
    </source>
</evidence>
<dbReference type="InterPro" id="IPR005727">
    <property type="entry name" value="Ribosomal_uL22_bac/chlpt-type"/>
</dbReference>
<reference evidence="13" key="1">
    <citation type="journal article" date="2019" name="Int. J. Syst. Evol. Microbiol.">
        <title>The Global Catalogue of Microorganisms (GCM) 10K type strain sequencing project: providing services to taxonomists for standard genome sequencing and annotation.</title>
        <authorList>
            <consortium name="The Broad Institute Genomics Platform"/>
            <consortium name="The Broad Institute Genome Sequencing Center for Infectious Disease"/>
            <person name="Wu L."/>
            <person name="Ma J."/>
        </authorList>
    </citation>
    <scope>NUCLEOTIDE SEQUENCE [LARGE SCALE GENOMIC DNA]</scope>
    <source>
        <strain evidence="13">JCM 15089</strain>
    </source>
</reference>
<dbReference type="InterPro" id="IPR047867">
    <property type="entry name" value="Ribosomal_uL22_bac/org-type"/>
</dbReference>
<evidence type="ECO:0000256" key="3">
    <source>
        <dbReference type="ARBA" id="ARBA00022884"/>
    </source>
</evidence>
<evidence type="ECO:0000256" key="6">
    <source>
        <dbReference type="ARBA" id="ARBA00035207"/>
    </source>
</evidence>
<comment type="similarity">
    <text evidence="1 7 8">Belongs to the universal ribosomal protein uL22 family.</text>
</comment>
<evidence type="ECO:0000256" key="5">
    <source>
        <dbReference type="ARBA" id="ARBA00023274"/>
    </source>
</evidence>
<dbReference type="NCBIfam" id="TIGR01044">
    <property type="entry name" value="rplV_bact"/>
    <property type="match status" value="1"/>
</dbReference>
<keyword evidence="3 7" id="KW-0694">RNA-binding</keyword>
<proteinExistence type="inferred from homology"/>
<keyword evidence="2 7" id="KW-0699">rRNA-binding</keyword>
<protein>
    <recommendedName>
        <fullName evidence="6 7">Large ribosomal subunit protein uL22</fullName>
    </recommendedName>
</protein>
<dbReference type="EMBL" id="BAAADD010000001">
    <property type="protein sequence ID" value="GAA0557573.1"/>
    <property type="molecule type" value="Genomic_DNA"/>
</dbReference>